<dbReference type="InterPro" id="IPR006674">
    <property type="entry name" value="HD_domain"/>
</dbReference>
<dbReference type="KEGG" id="alkq:M9189_02220"/>
<dbReference type="SMART" id="SM00471">
    <property type="entry name" value="HDc"/>
    <property type="match status" value="1"/>
</dbReference>
<dbReference type="Gene3D" id="1.10.3210.10">
    <property type="entry name" value="Hypothetical protein af1432"/>
    <property type="match status" value="1"/>
</dbReference>
<dbReference type="EMBL" id="CP098400">
    <property type="protein sequence ID" value="URW80175.1"/>
    <property type="molecule type" value="Genomic_DNA"/>
</dbReference>
<dbReference type="NCBIfam" id="TIGR00277">
    <property type="entry name" value="HDIG"/>
    <property type="match status" value="1"/>
</dbReference>
<dbReference type="InterPro" id="IPR006675">
    <property type="entry name" value="HDIG_dom"/>
</dbReference>
<evidence type="ECO:0000313" key="3">
    <source>
        <dbReference type="Proteomes" id="UP001056426"/>
    </source>
</evidence>
<dbReference type="InterPro" id="IPR003607">
    <property type="entry name" value="HD/PDEase_dom"/>
</dbReference>
<keyword evidence="3" id="KW-1185">Reference proteome</keyword>
<dbReference type="Proteomes" id="UP001056426">
    <property type="component" value="Chromosome"/>
</dbReference>
<evidence type="ECO:0000313" key="2">
    <source>
        <dbReference type="EMBL" id="URW80175.1"/>
    </source>
</evidence>
<evidence type="ECO:0000259" key="1">
    <source>
        <dbReference type="SMART" id="SM00471"/>
    </source>
</evidence>
<protein>
    <submittedName>
        <fullName evidence="2">HDIG domain-containing protein</fullName>
    </submittedName>
</protein>
<reference evidence="2" key="2">
    <citation type="submission" date="2022-06" db="EMBL/GenBank/DDBJ databases">
        <title>Xiashengella guii gen. nov. sp. nov., a bacterium isolated form anaerobic digestion tank.</title>
        <authorList>
            <person name="Huang H."/>
        </authorList>
    </citation>
    <scope>NUCLEOTIDE SEQUENCE</scope>
    <source>
        <strain evidence="2">Ai-910</strain>
    </source>
</reference>
<proteinExistence type="predicted"/>
<dbReference type="PANTHER" id="PTHR35795">
    <property type="entry name" value="SLR1885 PROTEIN"/>
    <property type="match status" value="1"/>
</dbReference>
<sequence length="182" mass="20926">MSRDAVIQVIDKYYPRDREARHILLTHSRLVADKALSIARNRPELQVDMELLEQGAMVHDIGIIFTKAPDIDCHGEEPYIKHGLIGGQLLRENGLDRLAPMAENHTGTGITRQDIQAQALPLPAQDFIPRTIEEQILAFADKFYSKGRDLTREKSLEEIRRELDRHGKRQVEQFDTWCSLFI</sequence>
<accession>A0A9J6ZRA3</accession>
<dbReference type="CDD" id="cd00077">
    <property type="entry name" value="HDc"/>
    <property type="match status" value="1"/>
</dbReference>
<dbReference type="PANTHER" id="PTHR35795:SF1">
    <property type="entry name" value="BIS(5'-NUCLEOSYL)-TETRAPHOSPHATASE, SYMMETRICAL"/>
    <property type="match status" value="1"/>
</dbReference>
<dbReference type="InterPro" id="IPR051094">
    <property type="entry name" value="Diverse_Catalytic_Enzymes"/>
</dbReference>
<organism evidence="2 3">
    <name type="scientific">Xiashengella succiniciproducens</name>
    <dbReference type="NCBI Taxonomy" id="2949635"/>
    <lineage>
        <taxon>Bacteria</taxon>
        <taxon>Pseudomonadati</taxon>
        <taxon>Bacteroidota</taxon>
        <taxon>Bacteroidia</taxon>
        <taxon>Marinilabiliales</taxon>
        <taxon>Marinilabiliaceae</taxon>
        <taxon>Xiashengella</taxon>
    </lineage>
</organism>
<gene>
    <name evidence="2" type="ORF">M9189_02220</name>
</gene>
<dbReference type="RefSeq" id="WP_250724297.1">
    <property type="nucleotide sequence ID" value="NZ_CP098400.1"/>
</dbReference>
<dbReference type="Pfam" id="PF01966">
    <property type="entry name" value="HD"/>
    <property type="match status" value="1"/>
</dbReference>
<dbReference type="SUPFAM" id="SSF109604">
    <property type="entry name" value="HD-domain/PDEase-like"/>
    <property type="match status" value="1"/>
</dbReference>
<feature type="domain" description="HD/PDEase" evidence="1">
    <location>
        <begin position="20"/>
        <end position="155"/>
    </location>
</feature>
<reference evidence="2" key="1">
    <citation type="submission" date="2022-05" db="EMBL/GenBank/DDBJ databases">
        <authorList>
            <person name="Sun X."/>
        </authorList>
    </citation>
    <scope>NUCLEOTIDE SEQUENCE</scope>
    <source>
        <strain evidence="2">Ai-910</strain>
    </source>
</reference>
<name>A0A9J6ZRA3_9BACT</name>
<dbReference type="AlphaFoldDB" id="A0A9J6ZRA3"/>